<dbReference type="EMBL" id="CAUYUJ010020357">
    <property type="protein sequence ID" value="CAK0897586.1"/>
    <property type="molecule type" value="Genomic_DNA"/>
</dbReference>
<feature type="region of interest" description="Disordered" evidence="1">
    <location>
        <begin position="34"/>
        <end position="113"/>
    </location>
</feature>
<name>A0ABN9XEW6_9DINO</name>
<evidence type="ECO:0000256" key="1">
    <source>
        <dbReference type="SAM" id="MobiDB-lite"/>
    </source>
</evidence>
<gene>
    <name evidence="2" type="ORF">PCOR1329_LOCUS75730</name>
</gene>
<keyword evidence="3" id="KW-1185">Reference proteome</keyword>
<feature type="compositionally biased region" description="Polar residues" evidence="1">
    <location>
        <begin position="34"/>
        <end position="49"/>
    </location>
</feature>
<proteinExistence type="predicted"/>
<comment type="caution">
    <text evidence="2">The sequence shown here is derived from an EMBL/GenBank/DDBJ whole genome shotgun (WGS) entry which is preliminary data.</text>
</comment>
<feature type="compositionally biased region" description="Acidic residues" evidence="1">
    <location>
        <begin position="54"/>
        <end position="63"/>
    </location>
</feature>
<dbReference type="Proteomes" id="UP001189429">
    <property type="component" value="Unassembled WGS sequence"/>
</dbReference>
<feature type="compositionally biased region" description="Low complexity" evidence="1">
    <location>
        <begin position="64"/>
        <end position="91"/>
    </location>
</feature>
<protein>
    <submittedName>
        <fullName evidence="2">Uncharacterized protein</fullName>
    </submittedName>
</protein>
<organism evidence="2 3">
    <name type="scientific">Prorocentrum cordatum</name>
    <dbReference type="NCBI Taxonomy" id="2364126"/>
    <lineage>
        <taxon>Eukaryota</taxon>
        <taxon>Sar</taxon>
        <taxon>Alveolata</taxon>
        <taxon>Dinophyceae</taxon>
        <taxon>Prorocentrales</taxon>
        <taxon>Prorocentraceae</taxon>
        <taxon>Prorocentrum</taxon>
    </lineage>
</organism>
<reference evidence="2" key="1">
    <citation type="submission" date="2023-10" db="EMBL/GenBank/DDBJ databases">
        <authorList>
            <person name="Chen Y."/>
            <person name="Shah S."/>
            <person name="Dougan E. K."/>
            <person name="Thang M."/>
            <person name="Chan C."/>
        </authorList>
    </citation>
    <scope>NUCLEOTIDE SEQUENCE [LARGE SCALE GENOMIC DNA]</scope>
</reference>
<evidence type="ECO:0000313" key="3">
    <source>
        <dbReference type="Proteomes" id="UP001189429"/>
    </source>
</evidence>
<sequence>MEDHSQPTTLKMTPHWYVQMFFRHKPTSLSRFLSQQLVEDPSQSRNQRSGQDQGDADQEDDGAPDGAPSAGALASSRAGSPASRPGGSEAACASHGGTQKLRATRQRSSGDVG</sequence>
<accession>A0ABN9XEW6</accession>
<evidence type="ECO:0000313" key="2">
    <source>
        <dbReference type="EMBL" id="CAK0897586.1"/>
    </source>
</evidence>